<dbReference type="EMBL" id="CP114014">
    <property type="protein sequence ID" value="XAY03354.1"/>
    <property type="molecule type" value="Genomic_DNA"/>
</dbReference>
<accession>A0AAU7AP28</accession>
<dbReference type="KEGG" id="parq:DSM112329_00168"/>
<evidence type="ECO:0000313" key="1">
    <source>
        <dbReference type="EMBL" id="XAY03354.1"/>
    </source>
</evidence>
<name>A0AAU7AP28_9ACTN</name>
<proteinExistence type="predicted"/>
<protein>
    <recommendedName>
        <fullName evidence="2">DUF4878 domain-containing protein</fullName>
    </recommendedName>
</protein>
<sequence length="174" mass="18390">MAIAGLLLCQAGCGHPGPLPAAPRVVREPSVPRVPVPAPREAQQVAITYVLAARLSTPWTMLRAAARQRELAAPALARRLAEVAPTAADVEQARVTGTGTHARLVSRASRRLTRRTALVAVGTEEHAAGANAPSAQVVISRVRLVRTRRGWRVTACTVVPTARTVQQALEEGPS</sequence>
<reference evidence="1" key="1">
    <citation type="submission" date="2022-12" db="EMBL/GenBank/DDBJ databases">
        <title>Paraconexibacter alkalitolerans sp. nov. and Baekduia alba sp. nov., isolated from soil and emended description of the genera Paraconexibacter (Chun et al., 2020) and Baekduia (An et al., 2020).</title>
        <authorList>
            <person name="Vieira S."/>
            <person name="Huber K.J."/>
            <person name="Geppert A."/>
            <person name="Wolf J."/>
            <person name="Neumann-Schaal M."/>
            <person name="Muesken M."/>
            <person name="Overmann J."/>
        </authorList>
    </citation>
    <scope>NUCLEOTIDE SEQUENCE</scope>
    <source>
        <strain evidence="1">AEG42_29</strain>
    </source>
</reference>
<gene>
    <name evidence="1" type="ORF">DSM112329_00168</name>
</gene>
<organism evidence="1">
    <name type="scientific">Paraconexibacter sp. AEG42_29</name>
    <dbReference type="NCBI Taxonomy" id="2997339"/>
    <lineage>
        <taxon>Bacteria</taxon>
        <taxon>Bacillati</taxon>
        <taxon>Actinomycetota</taxon>
        <taxon>Thermoleophilia</taxon>
        <taxon>Solirubrobacterales</taxon>
        <taxon>Paraconexibacteraceae</taxon>
        <taxon>Paraconexibacter</taxon>
    </lineage>
</organism>
<evidence type="ECO:0008006" key="2">
    <source>
        <dbReference type="Google" id="ProtNLM"/>
    </source>
</evidence>
<dbReference type="AlphaFoldDB" id="A0AAU7AP28"/>